<evidence type="ECO:0000256" key="1">
    <source>
        <dbReference type="ARBA" id="ARBA00004127"/>
    </source>
</evidence>
<organism evidence="6 7">
    <name type="scientific">Otariodibacter oris</name>
    <dbReference type="NCBI Taxonomy" id="1032623"/>
    <lineage>
        <taxon>Bacteria</taxon>
        <taxon>Pseudomonadati</taxon>
        <taxon>Pseudomonadota</taxon>
        <taxon>Gammaproteobacteria</taxon>
        <taxon>Pasteurellales</taxon>
        <taxon>Pasteurellaceae</taxon>
        <taxon>Otariodibacter</taxon>
    </lineage>
</organism>
<protein>
    <submittedName>
        <fullName evidence="6">Protein-S-isoprenylcysteine O-methyltransferase Ste14</fullName>
    </submittedName>
</protein>
<evidence type="ECO:0000256" key="2">
    <source>
        <dbReference type="ARBA" id="ARBA00022692"/>
    </source>
</evidence>
<keyword evidence="3 5" id="KW-1133">Transmembrane helix</keyword>
<evidence type="ECO:0000256" key="3">
    <source>
        <dbReference type="ARBA" id="ARBA00022989"/>
    </source>
</evidence>
<dbReference type="RefSeq" id="WP_121124300.1">
    <property type="nucleotide sequence ID" value="NZ_CP016604.1"/>
</dbReference>
<feature type="transmembrane region" description="Helical" evidence="5">
    <location>
        <begin position="86"/>
        <end position="116"/>
    </location>
</feature>
<dbReference type="Proteomes" id="UP000280099">
    <property type="component" value="Unassembled WGS sequence"/>
</dbReference>
<feature type="transmembrane region" description="Helical" evidence="5">
    <location>
        <begin position="31"/>
        <end position="55"/>
    </location>
</feature>
<evidence type="ECO:0000256" key="4">
    <source>
        <dbReference type="ARBA" id="ARBA00023136"/>
    </source>
</evidence>
<evidence type="ECO:0000313" key="6">
    <source>
        <dbReference type="EMBL" id="RKR70637.1"/>
    </source>
</evidence>
<sequence>MKFKLPPPVLFIISALIIYFLPNDIFPYYDFFLPISIISFIFSALLAVFSLIAFYQKKNSLDPIHLEKTTILVTHSIYRISRNPMYLSLAMLLIAWALWVGNLLGLVVVGGFIYAITCFQIIPEEQFLEKKFGVAYLQYKKKVARWL</sequence>
<dbReference type="Pfam" id="PF04191">
    <property type="entry name" value="PEMT"/>
    <property type="match status" value="1"/>
</dbReference>
<keyword evidence="6" id="KW-0808">Transferase</keyword>
<dbReference type="GO" id="GO:0032259">
    <property type="term" value="P:methylation"/>
    <property type="evidence" value="ECO:0007669"/>
    <property type="project" value="UniProtKB-KW"/>
</dbReference>
<name>A0A420XF03_9PAST</name>
<evidence type="ECO:0000313" key="7">
    <source>
        <dbReference type="Proteomes" id="UP000280099"/>
    </source>
</evidence>
<dbReference type="Gene3D" id="1.20.120.1630">
    <property type="match status" value="1"/>
</dbReference>
<gene>
    <name evidence="6" type="ORF">DES31_1891</name>
</gene>
<evidence type="ECO:0000256" key="5">
    <source>
        <dbReference type="SAM" id="Phobius"/>
    </source>
</evidence>
<proteinExistence type="predicted"/>
<accession>A0A420XF03</accession>
<dbReference type="EMBL" id="RBJC01000011">
    <property type="protein sequence ID" value="RKR70637.1"/>
    <property type="molecule type" value="Genomic_DNA"/>
</dbReference>
<dbReference type="PANTHER" id="PTHR12714:SF24">
    <property type="entry name" value="SLR1182 PROTEIN"/>
    <property type="match status" value="1"/>
</dbReference>
<comment type="subcellular location">
    <subcellularLocation>
        <location evidence="1">Endomembrane system</location>
        <topology evidence="1">Multi-pass membrane protein</topology>
    </subcellularLocation>
</comment>
<keyword evidence="4 5" id="KW-0472">Membrane</keyword>
<comment type="caution">
    <text evidence="6">The sequence shown here is derived from an EMBL/GenBank/DDBJ whole genome shotgun (WGS) entry which is preliminary data.</text>
</comment>
<keyword evidence="7" id="KW-1185">Reference proteome</keyword>
<dbReference type="GO" id="GO:0012505">
    <property type="term" value="C:endomembrane system"/>
    <property type="evidence" value="ECO:0007669"/>
    <property type="project" value="UniProtKB-SubCell"/>
</dbReference>
<keyword evidence="2 5" id="KW-0812">Transmembrane</keyword>
<keyword evidence="6" id="KW-0489">Methyltransferase</keyword>
<dbReference type="AlphaFoldDB" id="A0A420XF03"/>
<dbReference type="OrthoDB" id="9811969at2"/>
<dbReference type="PANTHER" id="PTHR12714">
    <property type="entry name" value="PROTEIN-S ISOPRENYLCYSTEINE O-METHYLTRANSFERASE"/>
    <property type="match status" value="1"/>
</dbReference>
<dbReference type="GO" id="GO:0008168">
    <property type="term" value="F:methyltransferase activity"/>
    <property type="evidence" value="ECO:0007669"/>
    <property type="project" value="UniProtKB-KW"/>
</dbReference>
<reference evidence="6 7" key="1">
    <citation type="submission" date="2018-10" db="EMBL/GenBank/DDBJ databases">
        <title>Genomic Encyclopedia of Type Strains, Phase IV (KMG-IV): sequencing the most valuable type-strain genomes for metagenomic binning, comparative biology and taxonomic classification.</title>
        <authorList>
            <person name="Goeker M."/>
        </authorList>
    </citation>
    <scope>NUCLEOTIDE SEQUENCE [LARGE SCALE GENOMIC DNA]</scope>
    <source>
        <strain evidence="6 7">DSM 23800</strain>
    </source>
</reference>
<feature type="transmembrane region" description="Helical" evidence="5">
    <location>
        <begin position="7"/>
        <end position="25"/>
    </location>
</feature>
<dbReference type="InterPro" id="IPR007318">
    <property type="entry name" value="Phopholipid_MeTrfase"/>
</dbReference>